<dbReference type="Pfam" id="PF00172">
    <property type="entry name" value="Zn_clus"/>
    <property type="match status" value="1"/>
</dbReference>
<dbReference type="PANTHER" id="PTHR31069">
    <property type="entry name" value="OLEATE-ACTIVATED TRANSCRIPTION FACTOR 1-RELATED"/>
    <property type="match status" value="1"/>
</dbReference>
<proteinExistence type="predicted"/>
<dbReference type="CDD" id="cd00067">
    <property type="entry name" value="GAL4"/>
    <property type="match status" value="1"/>
</dbReference>
<dbReference type="Proteomes" id="UP000774326">
    <property type="component" value="Unassembled WGS sequence"/>
</dbReference>
<feature type="compositionally biased region" description="Low complexity" evidence="7">
    <location>
        <begin position="57"/>
        <end position="76"/>
    </location>
</feature>
<dbReference type="AlphaFoldDB" id="A0A9P8Q7D7"/>
<name>A0A9P8Q7D7_WICPI</name>
<dbReference type="CDD" id="cd12148">
    <property type="entry name" value="fungal_TF_MHR"/>
    <property type="match status" value="1"/>
</dbReference>
<dbReference type="InterPro" id="IPR001138">
    <property type="entry name" value="Zn2Cys6_DnaBD"/>
</dbReference>
<feature type="domain" description="Zn(2)-C6 fungal-type" evidence="8">
    <location>
        <begin position="16"/>
        <end position="48"/>
    </location>
</feature>
<dbReference type="PANTHER" id="PTHR31069:SF12">
    <property type="entry name" value="TRANSCRIPTION FACTOR DOMAIN-CONTAINING PROTEIN"/>
    <property type="match status" value="1"/>
</dbReference>
<dbReference type="InterPro" id="IPR036864">
    <property type="entry name" value="Zn2-C6_fun-type_DNA-bd_sf"/>
</dbReference>
<keyword evidence="4" id="KW-0238">DNA-binding</keyword>
<keyword evidence="2" id="KW-0862">Zinc</keyword>
<dbReference type="GO" id="GO:0000978">
    <property type="term" value="F:RNA polymerase II cis-regulatory region sequence-specific DNA binding"/>
    <property type="evidence" value="ECO:0007669"/>
    <property type="project" value="TreeGrafter"/>
</dbReference>
<evidence type="ECO:0000256" key="4">
    <source>
        <dbReference type="ARBA" id="ARBA00023125"/>
    </source>
</evidence>
<dbReference type="GO" id="GO:0005634">
    <property type="term" value="C:nucleus"/>
    <property type="evidence" value="ECO:0007669"/>
    <property type="project" value="TreeGrafter"/>
</dbReference>
<dbReference type="InterPro" id="IPR050675">
    <property type="entry name" value="OAF3"/>
</dbReference>
<reference evidence="9" key="2">
    <citation type="submission" date="2021-01" db="EMBL/GenBank/DDBJ databases">
        <authorList>
            <person name="Schikora-Tamarit M.A."/>
        </authorList>
    </citation>
    <scope>NUCLEOTIDE SEQUENCE</scope>
    <source>
        <strain evidence="9">CBS2887</strain>
    </source>
</reference>
<evidence type="ECO:0000256" key="6">
    <source>
        <dbReference type="ARBA" id="ARBA00023242"/>
    </source>
</evidence>
<accession>A0A9P8Q7D7</accession>
<sequence>MAEDEKPKKRQRMSIVCVNCKARKIKCDRGRPSCGNCVKVNVGHLCHYEEPHWANRVPAPSSPSSSSATASAPVSTKVDTHESLPTDTTSINDELQRLKEQVATLENQIATGSSPSTYSSASPSLFSRKQSVGSTHAPDDSYNETVDFYDYNTLTFKRSCMEEEKPLSSSSHAKRDPYLLLMQGYSNLCNTLFKSKFGDLKRKPKNKKSRLDASLTEFLLLLGESKTPEINTVVENFIQARSEKHIFPNVGNSNDLDLLKTQIESLLPNKSVLKLYFERFKEVLYPFFPFVDLKFFEDRIFNEIVNGGNQQDSKITLIIEDKFDIIHLATFLIILRLTYISLPDSDQGELLRTPISPEFITKALYCISRFNTMRKTKLPLIQVLLYLKIYFNYSPEDGDGSKLGQSYILFGDIVSSSFVAGINRDPSNSSQLSYDGDFSNLIRRVWHGILEIDRIYSPISGNLCLIQEDSYKVLLPQLVAGEDSEIEIEIANEYKKSRRLLKLFCDLSKLINNVAKPPNVLEILKITAAMKSYLNINYNLRSMKPLKGEPKDKQKTHNFQNSKTLLYNLQANSLILSVYQNLSLIYETNDHFDVNKWKNFQFKALELAMELYNIIYKLLKHGYQDFVDRDHYFYLNRYIENTVQRVLNTLFSMLIRLYHSEDLIARGVAPPEKSSVIEELTSLTFKIAAGLNTLMQSTLGSKYYQAFKSSFRYKFLLRSLNKDGYKCIRNTASFINERFPSDPGKKYLMLRKLELRSNPKNVLNELDNSNIFITLSNPELSDLLNILKSCEILNDPFYSMDDLIWTTSFKYQENDFIHQLENLASHNSTTAIQKPFNIRQPSTNQTPAITALAEASQSLPPLPPAPSVLPQMSQASPISHILNYQQVIPSDPVLGINGAQLQSNMINLDQFLNDNFFDFDSLWNSEYGLQID</sequence>
<protein>
    <recommendedName>
        <fullName evidence="8">Zn(2)-C6 fungal-type domain-containing protein</fullName>
    </recommendedName>
</protein>
<dbReference type="InterPro" id="IPR007219">
    <property type="entry name" value="XnlR_reg_dom"/>
</dbReference>
<organism evidence="9 10">
    <name type="scientific">Wickerhamomyces pijperi</name>
    <name type="common">Yeast</name>
    <name type="synonym">Pichia pijperi</name>
    <dbReference type="NCBI Taxonomy" id="599730"/>
    <lineage>
        <taxon>Eukaryota</taxon>
        <taxon>Fungi</taxon>
        <taxon>Dikarya</taxon>
        <taxon>Ascomycota</taxon>
        <taxon>Saccharomycotina</taxon>
        <taxon>Saccharomycetes</taxon>
        <taxon>Phaffomycetales</taxon>
        <taxon>Wickerhamomycetaceae</taxon>
        <taxon>Wickerhamomyces</taxon>
    </lineage>
</organism>
<keyword evidence="3" id="KW-0805">Transcription regulation</keyword>
<dbReference type="PROSITE" id="PS50048">
    <property type="entry name" value="ZN2_CY6_FUNGAL_2"/>
    <property type="match status" value="1"/>
</dbReference>
<evidence type="ECO:0000256" key="3">
    <source>
        <dbReference type="ARBA" id="ARBA00023015"/>
    </source>
</evidence>
<reference evidence="9" key="1">
    <citation type="journal article" date="2021" name="Open Biol.">
        <title>Shared evolutionary footprints suggest mitochondrial oxidative damage underlies multiple complex I losses in fungi.</title>
        <authorList>
            <person name="Schikora-Tamarit M.A."/>
            <person name="Marcet-Houben M."/>
            <person name="Nosek J."/>
            <person name="Gabaldon T."/>
        </authorList>
    </citation>
    <scope>NUCLEOTIDE SEQUENCE</scope>
    <source>
        <strain evidence="9">CBS2887</strain>
    </source>
</reference>
<dbReference type="GO" id="GO:0006351">
    <property type="term" value="P:DNA-templated transcription"/>
    <property type="evidence" value="ECO:0007669"/>
    <property type="project" value="InterPro"/>
</dbReference>
<evidence type="ECO:0000256" key="1">
    <source>
        <dbReference type="ARBA" id="ARBA00022723"/>
    </source>
</evidence>
<evidence type="ECO:0000256" key="2">
    <source>
        <dbReference type="ARBA" id="ARBA00022833"/>
    </source>
</evidence>
<evidence type="ECO:0000259" key="8">
    <source>
        <dbReference type="PROSITE" id="PS50048"/>
    </source>
</evidence>
<evidence type="ECO:0000313" key="9">
    <source>
        <dbReference type="EMBL" id="KAH3684209.1"/>
    </source>
</evidence>
<feature type="region of interest" description="Disordered" evidence="7">
    <location>
        <begin position="57"/>
        <end position="91"/>
    </location>
</feature>
<evidence type="ECO:0000256" key="5">
    <source>
        <dbReference type="ARBA" id="ARBA00023163"/>
    </source>
</evidence>
<dbReference type="GO" id="GO:0000981">
    <property type="term" value="F:DNA-binding transcription factor activity, RNA polymerase II-specific"/>
    <property type="evidence" value="ECO:0007669"/>
    <property type="project" value="InterPro"/>
</dbReference>
<dbReference type="SUPFAM" id="SSF57701">
    <property type="entry name" value="Zn2/Cys6 DNA-binding domain"/>
    <property type="match status" value="1"/>
</dbReference>
<dbReference type="PROSITE" id="PS00463">
    <property type="entry name" value="ZN2_CY6_FUNGAL_1"/>
    <property type="match status" value="1"/>
</dbReference>
<dbReference type="EMBL" id="JAEUBG010002673">
    <property type="protein sequence ID" value="KAH3684209.1"/>
    <property type="molecule type" value="Genomic_DNA"/>
</dbReference>
<dbReference type="SMART" id="SM00066">
    <property type="entry name" value="GAL4"/>
    <property type="match status" value="1"/>
</dbReference>
<evidence type="ECO:0000256" key="7">
    <source>
        <dbReference type="SAM" id="MobiDB-lite"/>
    </source>
</evidence>
<dbReference type="GO" id="GO:0008270">
    <property type="term" value="F:zinc ion binding"/>
    <property type="evidence" value="ECO:0007669"/>
    <property type="project" value="InterPro"/>
</dbReference>
<gene>
    <name evidence="9" type="ORF">WICPIJ_004852</name>
</gene>
<dbReference type="Pfam" id="PF04082">
    <property type="entry name" value="Fungal_trans"/>
    <property type="match status" value="1"/>
</dbReference>
<keyword evidence="10" id="KW-1185">Reference proteome</keyword>
<keyword evidence="5" id="KW-0804">Transcription</keyword>
<dbReference type="Gene3D" id="4.10.240.10">
    <property type="entry name" value="Zn(2)-C6 fungal-type DNA-binding domain"/>
    <property type="match status" value="1"/>
</dbReference>
<comment type="caution">
    <text evidence="9">The sequence shown here is derived from an EMBL/GenBank/DDBJ whole genome shotgun (WGS) entry which is preliminary data.</text>
</comment>
<dbReference type="GO" id="GO:0045944">
    <property type="term" value="P:positive regulation of transcription by RNA polymerase II"/>
    <property type="evidence" value="ECO:0007669"/>
    <property type="project" value="TreeGrafter"/>
</dbReference>
<dbReference type="OrthoDB" id="2943660at2759"/>
<keyword evidence="6" id="KW-0539">Nucleus</keyword>
<evidence type="ECO:0000313" key="10">
    <source>
        <dbReference type="Proteomes" id="UP000774326"/>
    </source>
</evidence>
<keyword evidence="1" id="KW-0479">Metal-binding</keyword>